<proteinExistence type="predicted"/>
<protein>
    <submittedName>
        <fullName evidence="1">Uncharacterized protein</fullName>
    </submittedName>
</protein>
<name>A0ABR9VJJ7_9CYAN</name>
<keyword evidence="2" id="KW-1185">Reference proteome</keyword>
<sequence length="204" mass="23679">MAQIQDYLSLFNLVNCNQQHISSIKIMKTLRIPQQYQSGINLIIKIDEILFNKLVNAITEVNPFVNIDSIVLELSAQIEEISIQLHKPLLEETGWTHKLSKISFFYRVENVIDVHRFLQKHSNLIDVLLEAHPQIRKYFPSEKLRLKLYVDPESPQWEKLVLSICASSESVDQALNQLDELDENWWIDASLGVAVNLCIHLDFE</sequence>
<organism evidence="1 2">
    <name type="scientific">Sphaerospermopsis aphanizomenoides LEGE 00250</name>
    <dbReference type="NCBI Taxonomy" id="2777972"/>
    <lineage>
        <taxon>Bacteria</taxon>
        <taxon>Bacillati</taxon>
        <taxon>Cyanobacteriota</taxon>
        <taxon>Cyanophyceae</taxon>
        <taxon>Nostocales</taxon>
        <taxon>Aphanizomenonaceae</taxon>
        <taxon>Sphaerospermopsis</taxon>
        <taxon>Sphaerospermopsis aphanizomenoides</taxon>
    </lineage>
</organism>
<evidence type="ECO:0000313" key="2">
    <source>
        <dbReference type="Proteomes" id="UP000606776"/>
    </source>
</evidence>
<dbReference type="EMBL" id="JADEWB010000200">
    <property type="protein sequence ID" value="MBE9238683.1"/>
    <property type="molecule type" value="Genomic_DNA"/>
</dbReference>
<dbReference type="RefSeq" id="WP_137667860.1">
    <property type="nucleotide sequence ID" value="NZ_JADEWB010000200.1"/>
</dbReference>
<evidence type="ECO:0000313" key="1">
    <source>
        <dbReference type="EMBL" id="MBE9238683.1"/>
    </source>
</evidence>
<reference evidence="1 2" key="1">
    <citation type="submission" date="2020-10" db="EMBL/GenBank/DDBJ databases">
        <authorList>
            <person name="Castelo-Branco R."/>
            <person name="Eusebio N."/>
            <person name="Adriana R."/>
            <person name="Vieira A."/>
            <person name="Brugerolle De Fraissinette N."/>
            <person name="Rezende De Castro R."/>
            <person name="Schneider M.P."/>
            <person name="Vasconcelos V."/>
            <person name="Leao P.N."/>
        </authorList>
    </citation>
    <scope>NUCLEOTIDE SEQUENCE [LARGE SCALE GENOMIC DNA]</scope>
    <source>
        <strain evidence="1 2">LEGE 00250</strain>
    </source>
</reference>
<accession>A0ABR9VJJ7</accession>
<dbReference type="Proteomes" id="UP000606776">
    <property type="component" value="Unassembled WGS sequence"/>
</dbReference>
<gene>
    <name evidence="1" type="ORF">IQ227_22365</name>
</gene>
<comment type="caution">
    <text evidence="1">The sequence shown here is derived from an EMBL/GenBank/DDBJ whole genome shotgun (WGS) entry which is preliminary data.</text>
</comment>